<keyword evidence="2" id="KW-0813">Transport</keyword>
<dbReference type="OMA" id="SENIYTH"/>
<evidence type="ECO:0000313" key="8">
    <source>
        <dbReference type="Proteomes" id="UP000002729"/>
    </source>
</evidence>
<dbReference type="Gene3D" id="3.40.50.300">
    <property type="entry name" value="P-loop containing nucleotide triphosphate hydrolases"/>
    <property type="match status" value="1"/>
</dbReference>
<comment type="subcellular location">
    <subcellularLocation>
        <location evidence="1">Membrane</location>
        <topology evidence="1">Multi-pass membrane protein</topology>
    </subcellularLocation>
</comment>
<protein>
    <submittedName>
        <fullName evidence="7">Uncharacterized protein ABC19</fullName>
    </submittedName>
</protein>
<evidence type="ECO:0000256" key="1">
    <source>
        <dbReference type="ARBA" id="ARBA00004141"/>
    </source>
</evidence>
<dbReference type="eggNOG" id="KOG0061">
    <property type="taxonomic scope" value="Eukaryota"/>
</dbReference>
<keyword evidence="8" id="KW-1185">Reference proteome</keyword>
<feature type="non-terminal residue" evidence="7">
    <location>
        <position position="1"/>
    </location>
</feature>
<evidence type="ECO:0000313" key="7">
    <source>
        <dbReference type="EMBL" id="EGB07189.1"/>
    </source>
</evidence>
<evidence type="ECO:0000256" key="5">
    <source>
        <dbReference type="ARBA" id="ARBA00023136"/>
    </source>
</evidence>
<dbReference type="InterPro" id="IPR050352">
    <property type="entry name" value="ABCG_transporters"/>
</dbReference>
<keyword evidence="4" id="KW-1133">Transmembrane helix</keyword>
<dbReference type="EMBL" id="GL833131">
    <property type="protein sequence ID" value="EGB07189.1"/>
    <property type="molecule type" value="Genomic_DNA"/>
</dbReference>
<dbReference type="GeneID" id="20220477"/>
<dbReference type="PANTHER" id="PTHR48041:SF91">
    <property type="entry name" value="ABC TRANSPORTER G FAMILY MEMBER 28"/>
    <property type="match status" value="1"/>
</dbReference>
<dbReference type="GO" id="GO:0042626">
    <property type="term" value="F:ATPase-coupled transmembrane transporter activity"/>
    <property type="evidence" value="ECO:0007669"/>
    <property type="project" value="TreeGrafter"/>
</dbReference>
<dbReference type="InParanoid" id="F0YBV1"/>
<feature type="domain" description="ABC transporter" evidence="6">
    <location>
        <begin position="2"/>
        <end position="95"/>
    </location>
</feature>
<dbReference type="GO" id="GO:0016887">
    <property type="term" value="F:ATP hydrolysis activity"/>
    <property type="evidence" value="ECO:0007669"/>
    <property type="project" value="InterPro"/>
</dbReference>
<gene>
    <name evidence="7" type="primary">ABC19</name>
    <name evidence="7" type="ORF">AURANDRAFT_28076</name>
</gene>
<dbReference type="RefSeq" id="XP_009037826.1">
    <property type="nucleotide sequence ID" value="XM_009039578.1"/>
</dbReference>
<accession>F0YBV1</accession>
<dbReference type="KEGG" id="aaf:AURANDRAFT_28076"/>
<keyword evidence="3" id="KW-0812">Transmembrane</keyword>
<dbReference type="Proteomes" id="UP000002729">
    <property type="component" value="Unassembled WGS sequence"/>
</dbReference>
<evidence type="ECO:0000256" key="3">
    <source>
        <dbReference type="ARBA" id="ARBA00022692"/>
    </source>
</evidence>
<proteinExistence type="predicted"/>
<reference evidence="7 8" key="1">
    <citation type="journal article" date="2011" name="Proc. Natl. Acad. Sci. U.S.A.">
        <title>Niche of harmful alga Aureococcus anophagefferens revealed through ecogenomics.</title>
        <authorList>
            <person name="Gobler C.J."/>
            <person name="Berry D.L."/>
            <person name="Dyhrman S.T."/>
            <person name="Wilhelm S.W."/>
            <person name="Salamov A."/>
            <person name="Lobanov A.V."/>
            <person name="Zhang Y."/>
            <person name="Collier J.L."/>
            <person name="Wurch L.L."/>
            <person name="Kustka A.B."/>
            <person name="Dill B.D."/>
            <person name="Shah M."/>
            <person name="VerBerkmoes N.C."/>
            <person name="Kuo A."/>
            <person name="Terry A."/>
            <person name="Pangilinan J."/>
            <person name="Lindquist E.A."/>
            <person name="Lucas S."/>
            <person name="Paulsen I.T."/>
            <person name="Hattenrath-Lehmann T.K."/>
            <person name="Talmage S.C."/>
            <person name="Walker E.A."/>
            <person name="Koch F."/>
            <person name="Burson A.M."/>
            <person name="Marcoval M.A."/>
            <person name="Tang Y.Z."/>
            <person name="Lecleir G.R."/>
            <person name="Coyne K.J."/>
            <person name="Berg G.M."/>
            <person name="Bertrand E.M."/>
            <person name="Saito M.A."/>
            <person name="Gladyshev V.N."/>
            <person name="Grigoriev I.V."/>
        </authorList>
    </citation>
    <scope>NUCLEOTIDE SEQUENCE [LARGE SCALE GENOMIC DNA]</scope>
    <source>
        <strain evidence="8">CCMP 1984</strain>
    </source>
</reference>
<dbReference type="AlphaFoldDB" id="F0YBV1"/>
<dbReference type="InterPro" id="IPR003439">
    <property type="entry name" value="ABC_transporter-like_ATP-bd"/>
</dbReference>
<evidence type="ECO:0000256" key="2">
    <source>
        <dbReference type="ARBA" id="ARBA00022448"/>
    </source>
</evidence>
<dbReference type="GO" id="GO:0005524">
    <property type="term" value="F:ATP binding"/>
    <property type="evidence" value="ECO:0007669"/>
    <property type="project" value="InterPro"/>
</dbReference>
<keyword evidence="5" id="KW-0472">Membrane</keyword>
<organism evidence="8">
    <name type="scientific">Aureococcus anophagefferens</name>
    <name type="common">Harmful bloom alga</name>
    <dbReference type="NCBI Taxonomy" id="44056"/>
    <lineage>
        <taxon>Eukaryota</taxon>
        <taxon>Sar</taxon>
        <taxon>Stramenopiles</taxon>
        <taxon>Ochrophyta</taxon>
        <taxon>Pelagophyceae</taxon>
        <taxon>Pelagomonadales</taxon>
        <taxon>Pelagomonadaceae</taxon>
        <taxon>Aureococcus</taxon>
    </lineage>
</organism>
<dbReference type="InterPro" id="IPR027417">
    <property type="entry name" value="P-loop_NTPase"/>
</dbReference>
<dbReference type="PANTHER" id="PTHR48041">
    <property type="entry name" value="ABC TRANSPORTER G FAMILY MEMBER 28"/>
    <property type="match status" value="1"/>
</dbReference>
<dbReference type="Pfam" id="PF00005">
    <property type="entry name" value="ABC_tran"/>
    <property type="match status" value="1"/>
</dbReference>
<sequence length="105" mass="11824">FVPQEDIMHRQLTVLENLEFSAMTRLPATWTLARRGRELVIKVLYELNLVKIQHSKIGDERCRSRGVSGGQRKRVNVGLELVADPKVLFLDEPTSGPASCGCDDF</sequence>
<evidence type="ECO:0000259" key="6">
    <source>
        <dbReference type="Pfam" id="PF00005"/>
    </source>
</evidence>
<name>F0YBV1_AURAN</name>
<dbReference type="SUPFAM" id="SSF52540">
    <property type="entry name" value="P-loop containing nucleoside triphosphate hydrolases"/>
    <property type="match status" value="1"/>
</dbReference>
<dbReference type="GO" id="GO:0016020">
    <property type="term" value="C:membrane"/>
    <property type="evidence" value="ECO:0007669"/>
    <property type="project" value="UniProtKB-SubCell"/>
</dbReference>
<dbReference type="OrthoDB" id="66620at2759"/>
<evidence type="ECO:0000256" key="4">
    <source>
        <dbReference type="ARBA" id="ARBA00022989"/>
    </source>
</evidence>